<proteinExistence type="predicted"/>
<reference evidence="2 3" key="4">
    <citation type="journal article" date="2011" name="BMC Genomics">
        <title>RNA-Seq improves annotation of protein-coding genes in the cucumber genome.</title>
        <authorList>
            <person name="Li Z."/>
            <person name="Zhang Z."/>
            <person name="Yan P."/>
            <person name="Huang S."/>
            <person name="Fei Z."/>
            <person name="Lin K."/>
        </authorList>
    </citation>
    <scope>NUCLEOTIDE SEQUENCE [LARGE SCALE GENOMIC DNA]</scope>
    <source>
        <strain evidence="3">cv. 9930</strain>
    </source>
</reference>
<evidence type="ECO:0000259" key="1">
    <source>
        <dbReference type="Pfam" id="PF13966"/>
    </source>
</evidence>
<dbReference type="AlphaFoldDB" id="A0A0A0LQ43"/>
<reference evidence="2 3" key="2">
    <citation type="journal article" date="2009" name="PLoS ONE">
        <title>An integrated genetic and cytogenetic map of the cucumber genome.</title>
        <authorList>
            <person name="Ren Y."/>
            <person name="Zhang Z."/>
            <person name="Liu J."/>
            <person name="Staub J.E."/>
            <person name="Han Y."/>
            <person name="Cheng Z."/>
            <person name="Li X."/>
            <person name="Lu J."/>
            <person name="Miao H."/>
            <person name="Kang H."/>
            <person name="Xie B."/>
            <person name="Gu X."/>
            <person name="Wang X."/>
            <person name="Du Y."/>
            <person name="Jin W."/>
            <person name="Huang S."/>
        </authorList>
    </citation>
    <scope>NUCLEOTIDE SEQUENCE [LARGE SCALE GENOMIC DNA]</scope>
    <source>
        <strain evidence="3">cv. 9930</strain>
    </source>
</reference>
<reference evidence="2 3" key="1">
    <citation type="journal article" date="2009" name="Nat. Genet.">
        <title>The genome of the cucumber, Cucumis sativus L.</title>
        <authorList>
            <person name="Huang S."/>
            <person name="Li R."/>
            <person name="Zhang Z."/>
            <person name="Li L."/>
            <person name="Gu X."/>
            <person name="Fan W."/>
            <person name="Lucas W.J."/>
            <person name="Wang X."/>
            <person name="Xie B."/>
            <person name="Ni P."/>
            <person name="Ren Y."/>
            <person name="Zhu H."/>
            <person name="Li J."/>
            <person name="Lin K."/>
            <person name="Jin W."/>
            <person name="Fei Z."/>
            <person name="Li G."/>
            <person name="Staub J."/>
            <person name="Kilian A."/>
            <person name="van der Vossen E.A."/>
            <person name="Wu Y."/>
            <person name="Guo J."/>
            <person name="He J."/>
            <person name="Jia Z."/>
            <person name="Ren Y."/>
            <person name="Tian G."/>
            <person name="Lu Y."/>
            <person name="Ruan J."/>
            <person name="Qian W."/>
            <person name="Wang M."/>
            <person name="Huang Q."/>
            <person name="Li B."/>
            <person name="Xuan Z."/>
            <person name="Cao J."/>
            <person name="Asan"/>
            <person name="Wu Z."/>
            <person name="Zhang J."/>
            <person name="Cai Q."/>
            <person name="Bai Y."/>
            <person name="Zhao B."/>
            <person name="Han Y."/>
            <person name="Li Y."/>
            <person name="Li X."/>
            <person name="Wang S."/>
            <person name="Shi Q."/>
            <person name="Liu S."/>
            <person name="Cho W.K."/>
            <person name="Kim J.Y."/>
            <person name="Xu Y."/>
            <person name="Heller-Uszynska K."/>
            <person name="Miao H."/>
            <person name="Cheng Z."/>
            <person name="Zhang S."/>
            <person name="Wu J."/>
            <person name="Yang Y."/>
            <person name="Kang H."/>
            <person name="Li M."/>
            <person name="Liang H."/>
            <person name="Ren X."/>
            <person name="Shi Z."/>
            <person name="Wen M."/>
            <person name="Jian M."/>
            <person name="Yang H."/>
            <person name="Zhang G."/>
            <person name="Yang Z."/>
            <person name="Chen R."/>
            <person name="Liu S."/>
            <person name="Li J."/>
            <person name="Ma L."/>
            <person name="Liu H."/>
            <person name="Zhou Y."/>
            <person name="Zhao J."/>
            <person name="Fang X."/>
            <person name="Li G."/>
            <person name="Fang L."/>
            <person name="Li Y."/>
            <person name="Liu D."/>
            <person name="Zheng H."/>
            <person name="Zhang Y."/>
            <person name="Qin N."/>
            <person name="Li Z."/>
            <person name="Yang G."/>
            <person name="Yang S."/>
            <person name="Bolund L."/>
            <person name="Kristiansen K."/>
            <person name="Zheng H."/>
            <person name="Li S."/>
            <person name="Zhang X."/>
            <person name="Yang H."/>
            <person name="Wang J."/>
            <person name="Sun R."/>
            <person name="Zhang B."/>
            <person name="Jiang S."/>
            <person name="Wang J."/>
            <person name="Du Y."/>
            <person name="Li S."/>
        </authorList>
    </citation>
    <scope>NUCLEOTIDE SEQUENCE [LARGE SCALE GENOMIC DNA]</scope>
    <source>
        <strain evidence="3">cv. 9930</strain>
    </source>
</reference>
<keyword evidence="3" id="KW-1185">Reference proteome</keyword>
<dbReference type="EMBL" id="CM002923">
    <property type="protein sequence ID" value="KGN63144.1"/>
    <property type="molecule type" value="Genomic_DNA"/>
</dbReference>
<gene>
    <name evidence="2" type="ORF">Csa_2G404950</name>
</gene>
<name>A0A0A0LQ43_CUCSA</name>
<feature type="domain" description="Reverse transcriptase zinc-binding" evidence="1">
    <location>
        <begin position="1"/>
        <end position="50"/>
    </location>
</feature>
<dbReference type="Gramene" id="KGN63144">
    <property type="protein sequence ID" value="KGN63144"/>
    <property type="gene ID" value="Csa_2G404950"/>
</dbReference>
<accession>A0A0A0LQ43</accession>
<organism evidence="2 3">
    <name type="scientific">Cucumis sativus</name>
    <name type="common">Cucumber</name>
    <dbReference type="NCBI Taxonomy" id="3659"/>
    <lineage>
        <taxon>Eukaryota</taxon>
        <taxon>Viridiplantae</taxon>
        <taxon>Streptophyta</taxon>
        <taxon>Embryophyta</taxon>
        <taxon>Tracheophyta</taxon>
        <taxon>Spermatophyta</taxon>
        <taxon>Magnoliopsida</taxon>
        <taxon>eudicotyledons</taxon>
        <taxon>Gunneridae</taxon>
        <taxon>Pentapetalae</taxon>
        <taxon>rosids</taxon>
        <taxon>fabids</taxon>
        <taxon>Cucurbitales</taxon>
        <taxon>Cucurbitaceae</taxon>
        <taxon>Benincaseae</taxon>
        <taxon>Cucumis</taxon>
    </lineage>
</organism>
<dbReference type="Proteomes" id="UP000029981">
    <property type="component" value="Chromosome 2"/>
</dbReference>
<sequence>MWRPRVPPKVKLSMWKTATNSLPTLSNITKRGIITNPLCLFCRKSVEDAKLSKLNGSLERNYRGTKRVESGTRARLEELVGVYSLEAPVLWEKFQVIWSCGCRCLLGSGSSIRMRLDWIMKGLGALVEWFLTPPCWMRESLPWLVQTLEALSLDWYMARPTDVCGDWSGFLLPTFIALKLWLDFNVISSESI</sequence>
<dbReference type="InterPro" id="IPR026960">
    <property type="entry name" value="RVT-Znf"/>
</dbReference>
<evidence type="ECO:0000313" key="3">
    <source>
        <dbReference type="Proteomes" id="UP000029981"/>
    </source>
</evidence>
<evidence type="ECO:0000313" key="2">
    <source>
        <dbReference type="EMBL" id="KGN63144.1"/>
    </source>
</evidence>
<dbReference type="Pfam" id="PF13966">
    <property type="entry name" value="zf-RVT"/>
    <property type="match status" value="1"/>
</dbReference>
<reference evidence="2 3" key="3">
    <citation type="journal article" date="2010" name="BMC Genomics">
        <title>Transcriptome sequencing and comparative analysis of cucumber flowers with different sex types.</title>
        <authorList>
            <person name="Guo S."/>
            <person name="Zheng Y."/>
            <person name="Joung J.G."/>
            <person name="Liu S."/>
            <person name="Zhang Z."/>
            <person name="Crasta O.R."/>
            <person name="Sobral B.W."/>
            <person name="Xu Y."/>
            <person name="Huang S."/>
            <person name="Fei Z."/>
        </authorList>
    </citation>
    <scope>NUCLEOTIDE SEQUENCE [LARGE SCALE GENOMIC DNA]</scope>
    <source>
        <strain evidence="3">cv. 9930</strain>
    </source>
</reference>
<protein>
    <recommendedName>
        <fullName evidence="1">Reverse transcriptase zinc-binding domain-containing protein</fullName>
    </recommendedName>
</protein>